<proteinExistence type="inferred from homology"/>
<evidence type="ECO:0000256" key="1">
    <source>
        <dbReference type="ARBA" id="ARBA00006484"/>
    </source>
</evidence>
<dbReference type="Proteomes" id="UP000001176">
    <property type="component" value="Chromosome"/>
</dbReference>
<dbReference type="EMBL" id="AM889285">
    <property type="protein sequence ID" value="CAP55055.1"/>
    <property type="molecule type" value="Genomic_DNA"/>
</dbReference>
<dbReference type="OrthoDB" id="9810734at2"/>
<dbReference type="PANTHER" id="PTHR44196">
    <property type="entry name" value="DEHYDROGENASE/REDUCTASE SDR FAMILY MEMBER 7B"/>
    <property type="match status" value="1"/>
</dbReference>
<gene>
    <name evidence="3" type="ordered locus">GDI1112</name>
</gene>
<reference evidence="3 4" key="1">
    <citation type="journal article" date="2009" name="BMC Genomics">
        <title>Complete genome sequence of the sugarcane nitrogen-fixing endophyte Gluconacetobacter diazotrophicus Pal5.</title>
        <authorList>
            <person name="Bertalan M."/>
            <person name="Albano R."/>
            <person name="Padua V."/>
            <person name="Rouws L."/>
            <person name="Rojas C."/>
            <person name="Hemerly A."/>
            <person name="Teixeira K."/>
            <person name="Schwab S."/>
            <person name="Araujo J."/>
            <person name="Oliveira A."/>
            <person name="Franca L."/>
            <person name="Magalhaes V."/>
            <person name="Alqueres S."/>
            <person name="Cardoso A."/>
            <person name="Almeida W."/>
            <person name="Loureiro M.M."/>
            <person name="Nogueira E."/>
            <person name="Cidade D."/>
            <person name="Oliveira D."/>
            <person name="Simao T."/>
            <person name="Macedo J."/>
            <person name="Valadao A."/>
            <person name="Dreschsel M."/>
            <person name="Freitas F."/>
            <person name="Vidal M."/>
            <person name="Guedes H."/>
            <person name="Rodrigues E."/>
            <person name="Meneses C."/>
            <person name="Brioso P."/>
            <person name="Pozzer L."/>
            <person name="Figueiredo D."/>
            <person name="Montano H."/>
            <person name="Junior J."/>
            <person name="Filho G."/>
            <person name="Flores V."/>
            <person name="Ferreira B."/>
            <person name="Branco A."/>
            <person name="Gonzalez P."/>
            <person name="Guillobel H."/>
            <person name="Lemos M."/>
            <person name="Seibel L."/>
            <person name="Macedo J."/>
            <person name="Alves-Ferreira M."/>
            <person name="Sachetto-Martins G."/>
            <person name="Coelho A."/>
            <person name="Santos E."/>
            <person name="Amaral G."/>
            <person name="Neves A."/>
            <person name="Pacheco A.B."/>
            <person name="Carvalho D."/>
            <person name="Lery L."/>
            <person name="Bisch P."/>
            <person name="Rossle S.C."/>
            <person name="Urmenyi T."/>
            <person name="Kruger W.V."/>
            <person name="Martins O."/>
            <person name="Baldani J.I."/>
            <person name="Ferreira P.C."/>
        </authorList>
    </citation>
    <scope>NUCLEOTIDE SEQUENCE [LARGE SCALE GENOMIC DNA]</scope>
    <source>
        <strain evidence="4">ATCC 49037 / DSM 5601 / CCUG 37298 / CIP 103539 / LMG 7603 / PAl5</strain>
    </source>
</reference>
<dbReference type="Pfam" id="PF00106">
    <property type="entry name" value="adh_short"/>
    <property type="match status" value="1"/>
</dbReference>
<dbReference type="Gene3D" id="3.40.50.720">
    <property type="entry name" value="NAD(P)-binding Rossmann-like Domain"/>
    <property type="match status" value="1"/>
</dbReference>
<dbReference type="PANTHER" id="PTHR44196:SF2">
    <property type="entry name" value="SHORT-CHAIN DEHYDROGENASE-RELATED"/>
    <property type="match status" value="1"/>
</dbReference>
<evidence type="ECO:0000256" key="2">
    <source>
        <dbReference type="ARBA" id="ARBA00023002"/>
    </source>
</evidence>
<dbReference type="KEGG" id="gdi:GDI1112"/>
<dbReference type="CDD" id="cd05233">
    <property type="entry name" value="SDR_c"/>
    <property type="match status" value="1"/>
</dbReference>
<dbReference type="GO" id="GO:0016020">
    <property type="term" value="C:membrane"/>
    <property type="evidence" value="ECO:0007669"/>
    <property type="project" value="TreeGrafter"/>
</dbReference>
<protein>
    <submittedName>
        <fullName evidence="3">Short-chain dehydrogenase</fullName>
    </submittedName>
</protein>
<dbReference type="PROSITE" id="PS00061">
    <property type="entry name" value="ADH_SHORT"/>
    <property type="match status" value="1"/>
</dbReference>
<dbReference type="PRINTS" id="PR00081">
    <property type="entry name" value="GDHRDH"/>
</dbReference>
<keyword evidence="2" id="KW-0560">Oxidoreductase</keyword>
<comment type="similarity">
    <text evidence="1">Belongs to the short-chain dehydrogenases/reductases (SDR) family.</text>
</comment>
<dbReference type="RefSeq" id="WP_012224160.1">
    <property type="nucleotide sequence ID" value="NC_010125.1"/>
</dbReference>
<dbReference type="InterPro" id="IPR002347">
    <property type="entry name" value="SDR_fam"/>
</dbReference>
<evidence type="ECO:0000313" key="3">
    <source>
        <dbReference type="EMBL" id="CAP55055.1"/>
    </source>
</evidence>
<accession>A9HD59</accession>
<dbReference type="InterPro" id="IPR036291">
    <property type="entry name" value="NAD(P)-bd_dom_sf"/>
</dbReference>
<dbReference type="InterPro" id="IPR020904">
    <property type="entry name" value="Sc_DH/Rdtase_CS"/>
</dbReference>
<dbReference type="GO" id="GO:0016491">
    <property type="term" value="F:oxidoreductase activity"/>
    <property type="evidence" value="ECO:0007669"/>
    <property type="project" value="UniProtKB-KW"/>
</dbReference>
<dbReference type="AlphaFoldDB" id="A9HD59"/>
<dbReference type="SUPFAM" id="SSF51735">
    <property type="entry name" value="NAD(P)-binding Rossmann-fold domains"/>
    <property type="match status" value="1"/>
</dbReference>
<organism evidence="3 4">
    <name type="scientific">Gluconacetobacter diazotrophicus (strain ATCC 49037 / DSM 5601 / CCUG 37298 / CIP 103539 / LMG 7603 / PAl5)</name>
    <dbReference type="NCBI Taxonomy" id="272568"/>
    <lineage>
        <taxon>Bacteria</taxon>
        <taxon>Pseudomonadati</taxon>
        <taxon>Pseudomonadota</taxon>
        <taxon>Alphaproteobacteria</taxon>
        <taxon>Acetobacterales</taxon>
        <taxon>Acetobacteraceae</taxon>
        <taxon>Gluconacetobacter</taxon>
    </lineage>
</organism>
<dbReference type="PIRSF" id="PIRSF000126">
    <property type="entry name" value="11-beta-HSD1"/>
    <property type="match status" value="1"/>
</dbReference>
<name>A9HD59_GLUDA</name>
<keyword evidence="4" id="KW-1185">Reference proteome</keyword>
<sequence>MTETSRKTALVTGASSGIGAAYADRLARRGYDLVLVARNVERMEELARRLTAETSRKVDVVGADLTKSQDVARVEDRLRGDSADRPARYNAGMALTGSVITAPAADLERLIALNVTAPTRLATPAGNAFAERGQGAIVNVASVLALVSELLDGAYNGSKAYLLTFSRWLGLQLGPKGVYVQALLPAVTRTEVWERSGMDIGMFPPQVVMDVYDLVDAALVGFDRREDVTIPPLVDEDQWKAYDKARLALQPGFQNGTPAPRYRLKVSP</sequence>
<evidence type="ECO:0000313" key="4">
    <source>
        <dbReference type="Proteomes" id="UP000001176"/>
    </source>
</evidence>